<keyword evidence="2" id="KW-1185">Reference proteome</keyword>
<dbReference type="EMBL" id="NIDE01000014">
    <property type="protein sequence ID" value="OWK38327.1"/>
    <property type="molecule type" value="Genomic_DNA"/>
</dbReference>
<accession>A0A225DQ43</accession>
<dbReference type="PANTHER" id="PTHR37807">
    <property type="entry name" value="OS07G0160300 PROTEIN"/>
    <property type="match status" value="1"/>
</dbReference>
<dbReference type="Proteomes" id="UP000214646">
    <property type="component" value="Unassembled WGS sequence"/>
</dbReference>
<dbReference type="SUPFAM" id="SSF52540">
    <property type="entry name" value="P-loop containing nucleoside triphosphate hydrolases"/>
    <property type="match status" value="1"/>
</dbReference>
<dbReference type="Pfam" id="PF13671">
    <property type="entry name" value="AAA_33"/>
    <property type="match status" value="1"/>
</dbReference>
<evidence type="ECO:0008006" key="3">
    <source>
        <dbReference type="Google" id="ProtNLM"/>
    </source>
</evidence>
<dbReference type="PANTHER" id="PTHR37807:SF3">
    <property type="entry name" value="OS07G0160300 PROTEIN"/>
    <property type="match status" value="1"/>
</dbReference>
<comment type="caution">
    <text evidence="1">The sequence shown here is derived from an EMBL/GenBank/DDBJ whole genome shotgun (WGS) entry which is preliminary data.</text>
</comment>
<dbReference type="AlphaFoldDB" id="A0A225DQ43"/>
<sequence length="178" mass="18796">MLVAMAGLPGTGKSSLARSIAAALGGVVLDKDVVRSALFPPPALDYTSAQDDASMAAIYRAAALIRTTSPQITVIIDGRTFSRAYQIADLLAVAESLGEAVRIVECVCSDEVARQRLEHAIATGDHPAKNRTYALYLEVKARANPLTVPRLVVDTGALSANECLARALAYLRQTDPSS</sequence>
<dbReference type="InterPro" id="IPR027417">
    <property type="entry name" value="P-loop_NTPase"/>
</dbReference>
<proteinExistence type="predicted"/>
<evidence type="ECO:0000313" key="1">
    <source>
        <dbReference type="EMBL" id="OWK38327.1"/>
    </source>
</evidence>
<gene>
    <name evidence="1" type="ORF">FRUB_07447</name>
</gene>
<dbReference type="Gene3D" id="3.40.50.300">
    <property type="entry name" value="P-loop containing nucleotide triphosphate hydrolases"/>
    <property type="match status" value="1"/>
</dbReference>
<evidence type="ECO:0000313" key="2">
    <source>
        <dbReference type="Proteomes" id="UP000214646"/>
    </source>
</evidence>
<organism evidence="1 2">
    <name type="scientific">Fimbriiglobus ruber</name>
    <dbReference type="NCBI Taxonomy" id="1908690"/>
    <lineage>
        <taxon>Bacteria</taxon>
        <taxon>Pseudomonadati</taxon>
        <taxon>Planctomycetota</taxon>
        <taxon>Planctomycetia</taxon>
        <taxon>Gemmatales</taxon>
        <taxon>Gemmataceae</taxon>
        <taxon>Fimbriiglobus</taxon>
    </lineage>
</organism>
<protein>
    <recommendedName>
        <fullName evidence="3">ATP-binding protein</fullName>
    </recommendedName>
</protein>
<reference evidence="2" key="1">
    <citation type="submission" date="2017-06" db="EMBL/GenBank/DDBJ databases">
        <title>Genome analysis of Fimbriiglobus ruber SP5, the first member of the order Planctomycetales with confirmed chitinolytic capability.</title>
        <authorList>
            <person name="Ravin N.V."/>
            <person name="Rakitin A.L."/>
            <person name="Ivanova A.A."/>
            <person name="Beletsky A.V."/>
            <person name="Kulichevskaya I.S."/>
            <person name="Mardanov A.V."/>
            <person name="Dedysh S.N."/>
        </authorList>
    </citation>
    <scope>NUCLEOTIDE SEQUENCE [LARGE SCALE GENOMIC DNA]</scope>
    <source>
        <strain evidence="2">SP5</strain>
    </source>
</reference>
<name>A0A225DQ43_9BACT</name>
<dbReference type="OrthoDB" id="9810277at2"/>